<accession>A0ABX0XBS7</accession>
<dbReference type="InterPro" id="IPR001296">
    <property type="entry name" value="Glyco_trans_1"/>
</dbReference>
<reference evidence="2 3" key="1">
    <citation type="submission" date="2020-03" db="EMBL/GenBank/DDBJ databases">
        <title>Genomic Encyclopedia of Type Strains, Phase IV (KMG-IV): sequencing the most valuable type-strain genomes for metagenomic binning, comparative biology and taxonomic classification.</title>
        <authorList>
            <person name="Goeker M."/>
        </authorList>
    </citation>
    <scope>NUCLEOTIDE SEQUENCE [LARGE SCALE GENOMIC DNA]</scope>
    <source>
        <strain evidence="2 3">DSM 105096</strain>
    </source>
</reference>
<sequence>MILFSHPTGNANVRAALEGINDANLLQSFYTTIATYPGNTFDTISRFGPLSEFKRRAYPPELEKLTHIRPWKELARVAAKKGNLNNLVTHEHGRLSVDAIYHDLDRHVAASLTKEEPQAVYAYEDGALETFKAGAKLNMKCLYDLPIGYWRAARRLLREVVEERPEWAETIAGMKDSEAKLARKDEEIRRADRIFVASSFTKTTLLDYPGELPPVEVIPYGFPIPTTNRVYDTILNRPLRLLFVGGLSQRKGIAEMFEAVAALGKEVELTVVGAKPAGVTCTALDEALTKHRYIPSLPHGDILRLMREHDVFLFPSHFEGFGLVITEAMSQGTPVITTDRTAGPDLITHGRDGFLIPAGSAAALEQQIRELIANPATVEKAGRAAIERAGRRPWEVYGRELAGALNACL</sequence>
<keyword evidence="3" id="KW-1185">Reference proteome</keyword>
<evidence type="ECO:0000259" key="1">
    <source>
        <dbReference type="Pfam" id="PF00534"/>
    </source>
</evidence>
<dbReference type="EMBL" id="JAATJH010000003">
    <property type="protein sequence ID" value="NJC26662.1"/>
    <property type="molecule type" value="Genomic_DNA"/>
</dbReference>
<evidence type="ECO:0000313" key="2">
    <source>
        <dbReference type="EMBL" id="NJC26662.1"/>
    </source>
</evidence>
<comment type="caution">
    <text evidence="2">The sequence shown here is derived from an EMBL/GenBank/DDBJ whole genome shotgun (WGS) entry which is preliminary data.</text>
</comment>
<dbReference type="SUPFAM" id="SSF53756">
    <property type="entry name" value="UDP-Glycosyltransferase/glycogen phosphorylase"/>
    <property type="match status" value="1"/>
</dbReference>
<dbReference type="PANTHER" id="PTHR12526">
    <property type="entry name" value="GLYCOSYLTRANSFERASE"/>
    <property type="match status" value="1"/>
</dbReference>
<organism evidence="2 3">
    <name type="scientific">Neolewinella antarctica</name>
    <dbReference type="NCBI Taxonomy" id="442734"/>
    <lineage>
        <taxon>Bacteria</taxon>
        <taxon>Pseudomonadati</taxon>
        <taxon>Bacteroidota</taxon>
        <taxon>Saprospiria</taxon>
        <taxon>Saprospirales</taxon>
        <taxon>Lewinellaceae</taxon>
        <taxon>Neolewinella</taxon>
    </lineage>
</organism>
<proteinExistence type="predicted"/>
<gene>
    <name evidence="2" type="ORF">GGR27_002172</name>
</gene>
<dbReference type="CDD" id="cd03801">
    <property type="entry name" value="GT4_PimA-like"/>
    <property type="match status" value="1"/>
</dbReference>
<dbReference type="Gene3D" id="3.40.50.2000">
    <property type="entry name" value="Glycogen Phosphorylase B"/>
    <property type="match status" value="2"/>
</dbReference>
<dbReference type="RefSeq" id="WP_168037428.1">
    <property type="nucleotide sequence ID" value="NZ_JAATJH010000003.1"/>
</dbReference>
<dbReference type="Pfam" id="PF00534">
    <property type="entry name" value="Glycos_transf_1"/>
    <property type="match status" value="1"/>
</dbReference>
<name>A0ABX0XBS7_9BACT</name>
<protein>
    <recommendedName>
        <fullName evidence="1">Glycosyl transferase family 1 domain-containing protein</fullName>
    </recommendedName>
</protein>
<evidence type="ECO:0000313" key="3">
    <source>
        <dbReference type="Proteomes" id="UP000770785"/>
    </source>
</evidence>
<dbReference type="Proteomes" id="UP000770785">
    <property type="component" value="Unassembled WGS sequence"/>
</dbReference>
<feature type="domain" description="Glycosyl transferase family 1" evidence="1">
    <location>
        <begin position="238"/>
        <end position="387"/>
    </location>
</feature>